<dbReference type="GeneTree" id="ENSGT00940000176908"/>
<keyword evidence="3" id="KW-1185">Reference proteome</keyword>
<proteinExistence type="predicted"/>
<organism evidence="2 3">
    <name type="scientific">Labrus bergylta</name>
    <name type="common">ballan wrasse</name>
    <dbReference type="NCBI Taxonomy" id="56723"/>
    <lineage>
        <taxon>Eukaryota</taxon>
        <taxon>Metazoa</taxon>
        <taxon>Chordata</taxon>
        <taxon>Craniata</taxon>
        <taxon>Vertebrata</taxon>
        <taxon>Euteleostomi</taxon>
        <taxon>Actinopterygii</taxon>
        <taxon>Neopterygii</taxon>
        <taxon>Teleostei</taxon>
        <taxon>Neoteleostei</taxon>
        <taxon>Acanthomorphata</taxon>
        <taxon>Eupercaria</taxon>
        <taxon>Labriformes</taxon>
        <taxon>Labridae</taxon>
        <taxon>Labrus</taxon>
    </lineage>
</organism>
<accession>A0A3Q3FT98</accession>
<dbReference type="Proteomes" id="UP000261660">
    <property type="component" value="Unplaced"/>
</dbReference>
<evidence type="ECO:0000256" key="1">
    <source>
        <dbReference type="SAM" id="MobiDB-lite"/>
    </source>
</evidence>
<name>A0A3Q3FT98_9LABR</name>
<reference evidence="2" key="2">
    <citation type="submission" date="2025-09" db="UniProtKB">
        <authorList>
            <consortium name="Ensembl"/>
        </authorList>
    </citation>
    <scope>IDENTIFICATION</scope>
</reference>
<feature type="region of interest" description="Disordered" evidence="1">
    <location>
        <begin position="24"/>
        <end position="56"/>
    </location>
</feature>
<evidence type="ECO:0000313" key="3">
    <source>
        <dbReference type="Proteomes" id="UP000261660"/>
    </source>
</evidence>
<protein>
    <submittedName>
        <fullName evidence="2">Uncharacterized protein</fullName>
    </submittedName>
</protein>
<reference evidence="2" key="1">
    <citation type="submission" date="2025-08" db="UniProtKB">
        <authorList>
            <consortium name="Ensembl"/>
        </authorList>
    </citation>
    <scope>IDENTIFICATION</scope>
</reference>
<dbReference type="Ensembl" id="ENSLBET00000024348.1">
    <property type="protein sequence ID" value="ENSLBEP00000023142.1"/>
    <property type="gene ID" value="ENSLBEG00000017751.1"/>
</dbReference>
<evidence type="ECO:0000313" key="2">
    <source>
        <dbReference type="Ensembl" id="ENSLBEP00000023142.1"/>
    </source>
</evidence>
<sequence length="108" mass="11664">MGPLTESQVEDLVSVLSQGLNLHTGDTVEQTPELPLPPKELIPGDSEPLSAGQTGFQHGIMGQTQEDLQHQAVRQNWDTLHTNILFSMNTHTQSTGTLVCCKVEATSA</sequence>
<dbReference type="InParanoid" id="A0A3Q3FT98"/>
<dbReference type="AlphaFoldDB" id="A0A3Q3FT98"/>